<reference evidence="8" key="1">
    <citation type="submission" date="2020-07" db="EMBL/GenBank/DDBJ databases">
        <title>Vallitalea pronyensis genome.</title>
        <authorList>
            <person name="Postec A."/>
        </authorList>
    </citation>
    <scope>NUCLEOTIDE SEQUENCE</scope>
    <source>
        <strain evidence="8">FatNI3</strain>
    </source>
</reference>
<dbReference type="FunFam" id="3.40.1010.10:FF:000002">
    <property type="entry name" value="Ribosomal RNA small subunit methyltransferase I"/>
    <property type="match status" value="1"/>
</dbReference>
<keyword evidence="1 6" id="KW-0963">Cytoplasm</keyword>
<dbReference type="EMBL" id="CP058649">
    <property type="protein sequence ID" value="QUI21064.1"/>
    <property type="molecule type" value="Genomic_DNA"/>
</dbReference>
<evidence type="ECO:0000313" key="8">
    <source>
        <dbReference type="EMBL" id="QUI21064.1"/>
    </source>
</evidence>
<dbReference type="PIRSF" id="PIRSF005917">
    <property type="entry name" value="MTase_YraL"/>
    <property type="match status" value="1"/>
</dbReference>
<evidence type="ECO:0000256" key="2">
    <source>
        <dbReference type="ARBA" id="ARBA00022552"/>
    </source>
</evidence>
<dbReference type="SUPFAM" id="SSF53790">
    <property type="entry name" value="Tetrapyrrole methylase"/>
    <property type="match status" value="1"/>
</dbReference>
<comment type="similarity">
    <text evidence="6">Belongs to the methyltransferase superfamily. RsmI family.</text>
</comment>
<evidence type="ECO:0000256" key="5">
    <source>
        <dbReference type="ARBA" id="ARBA00022691"/>
    </source>
</evidence>
<keyword evidence="5 6" id="KW-0949">S-adenosyl-L-methionine</keyword>
<dbReference type="Pfam" id="PF00590">
    <property type="entry name" value="TP_methylase"/>
    <property type="match status" value="1"/>
</dbReference>
<keyword evidence="4 6" id="KW-0808">Transferase</keyword>
<accession>A0A8J8MGC5</accession>
<gene>
    <name evidence="6 8" type="primary">rsmI</name>
    <name evidence="8" type="ORF">HZI73_01570</name>
</gene>
<dbReference type="Gene3D" id="3.30.950.10">
    <property type="entry name" value="Methyltransferase, Cobalt-precorrin-4 Transmethylase, Domain 2"/>
    <property type="match status" value="1"/>
</dbReference>
<organism evidence="8 9">
    <name type="scientific">Vallitalea pronyensis</name>
    <dbReference type="NCBI Taxonomy" id="1348613"/>
    <lineage>
        <taxon>Bacteria</taxon>
        <taxon>Bacillati</taxon>
        <taxon>Bacillota</taxon>
        <taxon>Clostridia</taxon>
        <taxon>Lachnospirales</taxon>
        <taxon>Vallitaleaceae</taxon>
        <taxon>Vallitalea</taxon>
    </lineage>
</organism>
<dbReference type="AlphaFoldDB" id="A0A8J8MGC5"/>
<evidence type="ECO:0000256" key="6">
    <source>
        <dbReference type="HAMAP-Rule" id="MF_01877"/>
    </source>
</evidence>
<feature type="domain" description="Tetrapyrrole methylase" evidence="7">
    <location>
        <begin position="5"/>
        <end position="203"/>
    </location>
</feature>
<dbReference type="FunFam" id="3.30.950.10:FF:000002">
    <property type="entry name" value="Ribosomal RNA small subunit methyltransferase I"/>
    <property type="match status" value="1"/>
</dbReference>
<keyword evidence="3 6" id="KW-0489">Methyltransferase</keyword>
<comment type="subcellular location">
    <subcellularLocation>
        <location evidence="6">Cytoplasm</location>
    </subcellularLocation>
</comment>
<dbReference type="PANTHER" id="PTHR46111">
    <property type="entry name" value="RIBOSOMAL RNA SMALL SUBUNIT METHYLTRANSFERASE I"/>
    <property type="match status" value="1"/>
</dbReference>
<dbReference type="PANTHER" id="PTHR46111:SF1">
    <property type="entry name" value="RIBOSOMAL RNA SMALL SUBUNIT METHYLTRANSFERASE I"/>
    <property type="match status" value="1"/>
</dbReference>
<dbReference type="Proteomes" id="UP000683246">
    <property type="component" value="Chromosome"/>
</dbReference>
<proteinExistence type="inferred from homology"/>
<evidence type="ECO:0000259" key="7">
    <source>
        <dbReference type="Pfam" id="PF00590"/>
    </source>
</evidence>
<dbReference type="CDD" id="cd11648">
    <property type="entry name" value="RsmI"/>
    <property type="match status" value="1"/>
</dbReference>
<dbReference type="InterPro" id="IPR035996">
    <property type="entry name" value="4pyrrol_Methylase_sf"/>
</dbReference>
<dbReference type="HAMAP" id="MF_01877">
    <property type="entry name" value="16SrRNA_methyltr_I"/>
    <property type="match status" value="1"/>
</dbReference>
<dbReference type="KEGG" id="vpy:HZI73_01570"/>
<dbReference type="GO" id="GO:0005737">
    <property type="term" value="C:cytoplasm"/>
    <property type="evidence" value="ECO:0007669"/>
    <property type="project" value="UniProtKB-SubCell"/>
</dbReference>
<evidence type="ECO:0000256" key="1">
    <source>
        <dbReference type="ARBA" id="ARBA00022490"/>
    </source>
</evidence>
<evidence type="ECO:0000256" key="3">
    <source>
        <dbReference type="ARBA" id="ARBA00022603"/>
    </source>
</evidence>
<keyword evidence="2 6" id="KW-0698">rRNA processing</keyword>
<dbReference type="InterPro" id="IPR008189">
    <property type="entry name" value="rRNA_ssu_MeTfrase_I"/>
</dbReference>
<dbReference type="Gene3D" id="3.40.1010.10">
    <property type="entry name" value="Cobalt-precorrin-4 Transmethylase, Domain 1"/>
    <property type="match status" value="1"/>
</dbReference>
<keyword evidence="9" id="KW-1185">Reference proteome</keyword>
<dbReference type="InterPro" id="IPR014776">
    <property type="entry name" value="4pyrrole_Mease_sub2"/>
</dbReference>
<name>A0A8J8MGC5_9FIRM</name>
<dbReference type="GO" id="GO:0070677">
    <property type="term" value="F:rRNA (cytosine-2'-O-)-methyltransferase activity"/>
    <property type="evidence" value="ECO:0007669"/>
    <property type="project" value="UniProtKB-UniRule"/>
</dbReference>
<comment type="function">
    <text evidence="6">Catalyzes the 2'-O-methylation of the ribose of cytidine 1402 (C1402) in 16S rRNA.</text>
</comment>
<dbReference type="InterPro" id="IPR000878">
    <property type="entry name" value="4pyrrol_Mease"/>
</dbReference>
<dbReference type="RefSeq" id="WP_212696523.1">
    <property type="nucleotide sequence ID" value="NZ_CP058649.1"/>
</dbReference>
<dbReference type="InterPro" id="IPR014777">
    <property type="entry name" value="4pyrrole_Mease_sub1"/>
</dbReference>
<dbReference type="NCBIfam" id="TIGR00096">
    <property type="entry name" value="16S rRNA (cytidine(1402)-2'-O)-methyltransferase"/>
    <property type="match status" value="1"/>
</dbReference>
<evidence type="ECO:0000256" key="4">
    <source>
        <dbReference type="ARBA" id="ARBA00022679"/>
    </source>
</evidence>
<protein>
    <recommendedName>
        <fullName evidence="6">Ribosomal RNA small subunit methyltransferase I</fullName>
        <ecNumber evidence="6">2.1.1.198</ecNumber>
    </recommendedName>
    <alternativeName>
        <fullName evidence="6">16S rRNA 2'-O-ribose C1402 methyltransferase</fullName>
    </alternativeName>
    <alternativeName>
        <fullName evidence="6">rRNA (cytidine-2'-O-)-methyltransferase RsmI</fullName>
    </alternativeName>
</protein>
<comment type="catalytic activity">
    <reaction evidence="6">
        <text>cytidine(1402) in 16S rRNA + S-adenosyl-L-methionine = 2'-O-methylcytidine(1402) in 16S rRNA + S-adenosyl-L-homocysteine + H(+)</text>
        <dbReference type="Rhea" id="RHEA:42924"/>
        <dbReference type="Rhea" id="RHEA-COMP:10285"/>
        <dbReference type="Rhea" id="RHEA-COMP:10286"/>
        <dbReference type="ChEBI" id="CHEBI:15378"/>
        <dbReference type="ChEBI" id="CHEBI:57856"/>
        <dbReference type="ChEBI" id="CHEBI:59789"/>
        <dbReference type="ChEBI" id="CHEBI:74495"/>
        <dbReference type="ChEBI" id="CHEBI:82748"/>
        <dbReference type="EC" id="2.1.1.198"/>
    </reaction>
</comment>
<dbReference type="EC" id="2.1.1.198" evidence="6"/>
<evidence type="ECO:0000313" key="9">
    <source>
        <dbReference type="Proteomes" id="UP000683246"/>
    </source>
</evidence>
<sequence length="282" mass="32121">MTGILYLVATPIGNLEDITYRAVRILEEADLIAAEDTRHTKKLLNHLGINKPLISYHEHNKMEKGQVLIEKLLAGDGIALVTDAGTPGISDPGEDLVKLCHDHNIPVTSIPGPVALITGLILSGLSTRRFVFEGFLPHDKKERKMVLEQLKDEHRTIILYEAPHRLKQTLLSIKDTLGNRQVSMTRELTKKFEEVLPMTLDEAIKKYSQEDPRGEYVLIVEGKSLESIRDDRIKQWESITIEEHMNQYMKENMSKKEAMKQVAKDRGTTKRAIYQYLIEPSE</sequence>